<dbReference type="EMBL" id="PGGS01000007">
    <property type="protein sequence ID" value="PNH12590.1"/>
    <property type="molecule type" value="Genomic_DNA"/>
</dbReference>
<comment type="caution">
    <text evidence="2">The sequence shown here is derived from an EMBL/GenBank/DDBJ whole genome shotgun (WGS) entry which is preliminary data.</text>
</comment>
<dbReference type="InterPro" id="IPR030392">
    <property type="entry name" value="S74_ICA"/>
</dbReference>
<accession>A0A2J8AJA2</accession>
<dbReference type="GO" id="GO:0005789">
    <property type="term" value="C:endoplasmic reticulum membrane"/>
    <property type="evidence" value="ECO:0007669"/>
    <property type="project" value="TreeGrafter"/>
</dbReference>
<dbReference type="GO" id="GO:0016540">
    <property type="term" value="P:protein autoprocessing"/>
    <property type="evidence" value="ECO:0007669"/>
    <property type="project" value="TreeGrafter"/>
</dbReference>
<reference evidence="2 3" key="1">
    <citation type="journal article" date="2017" name="Mol. Biol. Evol.">
        <title>The 4-celled Tetrabaena socialis nuclear genome reveals the essential components for genetic control of cell number at the origin of multicellularity in the volvocine lineage.</title>
        <authorList>
            <person name="Featherston J."/>
            <person name="Arakaki Y."/>
            <person name="Hanschen E.R."/>
            <person name="Ferris P.J."/>
            <person name="Michod R.E."/>
            <person name="Olson B.J.S.C."/>
            <person name="Nozaki H."/>
            <person name="Durand P.M."/>
        </authorList>
    </citation>
    <scope>NUCLEOTIDE SEQUENCE [LARGE SCALE GENOMIC DNA]</scope>
    <source>
        <strain evidence="2 3">NIES-571</strain>
    </source>
</reference>
<dbReference type="PROSITE" id="PS51688">
    <property type="entry name" value="ICA"/>
    <property type="match status" value="1"/>
</dbReference>
<dbReference type="Proteomes" id="UP000236333">
    <property type="component" value="Unassembled WGS sequence"/>
</dbReference>
<gene>
    <name evidence="2" type="ORF">TSOC_000489</name>
</gene>
<dbReference type="GO" id="GO:0005634">
    <property type="term" value="C:nucleus"/>
    <property type="evidence" value="ECO:0007669"/>
    <property type="project" value="TreeGrafter"/>
</dbReference>
<feature type="domain" description="Peptidase S74" evidence="1">
    <location>
        <begin position="423"/>
        <end position="523"/>
    </location>
</feature>
<dbReference type="GO" id="GO:0045893">
    <property type="term" value="P:positive regulation of DNA-templated transcription"/>
    <property type="evidence" value="ECO:0007669"/>
    <property type="project" value="TreeGrafter"/>
</dbReference>
<keyword evidence="3" id="KW-1185">Reference proteome</keyword>
<organism evidence="2 3">
    <name type="scientific">Tetrabaena socialis</name>
    <dbReference type="NCBI Taxonomy" id="47790"/>
    <lineage>
        <taxon>Eukaryota</taxon>
        <taxon>Viridiplantae</taxon>
        <taxon>Chlorophyta</taxon>
        <taxon>core chlorophytes</taxon>
        <taxon>Chlorophyceae</taxon>
        <taxon>CS clade</taxon>
        <taxon>Chlamydomonadales</taxon>
        <taxon>Tetrabaenaceae</taxon>
        <taxon>Tetrabaena</taxon>
    </lineage>
</organism>
<dbReference type="Pfam" id="PF13884">
    <property type="entry name" value="Peptidase_S74"/>
    <property type="match status" value="1"/>
</dbReference>
<evidence type="ECO:0000259" key="1">
    <source>
        <dbReference type="PROSITE" id="PS51688"/>
    </source>
</evidence>
<dbReference type="AlphaFoldDB" id="A0A2J8AJA2"/>
<evidence type="ECO:0000313" key="2">
    <source>
        <dbReference type="EMBL" id="PNH12590.1"/>
    </source>
</evidence>
<sequence length="527" mass="53398">MLASTLRLAQWSSNTAAAASNSAYTGVSGGQTSNIQNAYIRESGTAAAPSVAFSNSANCGMFLPGSNQLGLTAGGFAAVTLSNRSTTVNSNLFCMGNLGVGNSNPAARLHVSGTAWASNVMAISQGTASAPAFSWTASSNTGLFMPSTNQIGFAVGGSNVLFLMSNAVGINTLNPTSALDVVGTVRATGSVLSSNVRATLSGTAVTPAFSWTSSSNTGMFLPSTNQIGFAVGGSNVLFLMSNAVGINTLNPTNALDVVGTVSATGSMLGSNVRSASSGTSSTPAFSWASSTSTGMFLPASNKIGFAAGGSNVLCLTSNAVGINTATPANALDVVGTVSATGSAMASNVRLLSSGTVSAPAVSWSSSTNTGLFLPSNNQVGFAVAGCNVLFLTSNAMGINTSNLSHTLEVSGTISASGTVTQLSDSNLKSDFNIIPDCLAKLDSIHGYSFQFINDLSATRHVGVIAQEIQTVLPEVVDTQGPFLSVAYGNISALLINALKELKELHVQDKAHLQEQIDDLYSRLTVVP</sequence>
<dbReference type="PANTHER" id="PTHR13029:SF18">
    <property type="entry name" value="MYELIN REGULATORY FACTOR HOMOLOG 1"/>
    <property type="match status" value="1"/>
</dbReference>
<dbReference type="OrthoDB" id="125614at2759"/>
<protein>
    <recommendedName>
        <fullName evidence="1">Peptidase S74 domain-containing protein</fullName>
    </recommendedName>
</protein>
<name>A0A2J8AJA2_9CHLO</name>
<dbReference type="InterPro" id="IPR051577">
    <property type="entry name" value="MRF-like"/>
</dbReference>
<dbReference type="GO" id="GO:0003700">
    <property type="term" value="F:DNA-binding transcription factor activity"/>
    <property type="evidence" value="ECO:0007669"/>
    <property type="project" value="TreeGrafter"/>
</dbReference>
<evidence type="ECO:0000313" key="3">
    <source>
        <dbReference type="Proteomes" id="UP000236333"/>
    </source>
</evidence>
<dbReference type="PANTHER" id="PTHR13029">
    <property type="match status" value="1"/>
</dbReference>
<dbReference type="GO" id="GO:0043565">
    <property type="term" value="F:sequence-specific DNA binding"/>
    <property type="evidence" value="ECO:0007669"/>
    <property type="project" value="TreeGrafter"/>
</dbReference>
<proteinExistence type="predicted"/>